<dbReference type="AlphaFoldDB" id="A0A0C9YAF4"/>
<reference evidence="1 2" key="1">
    <citation type="submission" date="2014-04" db="EMBL/GenBank/DDBJ databases">
        <authorList>
            <consortium name="DOE Joint Genome Institute"/>
            <person name="Kuo A."/>
            <person name="Kohler A."/>
            <person name="Costa M.D."/>
            <person name="Nagy L.G."/>
            <person name="Floudas D."/>
            <person name="Copeland A."/>
            <person name="Barry K.W."/>
            <person name="Cichocki N."/>
            <person name="Veneault-Fourrey C."/>
            <person name="LaButti K."/>
            <person name="Lindquist E.A."/>
            <person name="Lipzen A."/>
            <person name="Lundell T."/>
            <person name="Morin E."/>
            <person name="Murat C."/>
            <person name="Sun H."/>
            <person name="Tunlid A."/>
            <person name="Henrissat B."/>
            <person name="Grigoriev I.V."/>
            <person name="Hibbett D.S."/>
            <person name="Martin F."/>
            <person name="Nordberg H.P."/>
            <person name="Cantor M.N."/>
            <person name="Hua S.X."/>
        </authorList>
    </citation>
    <scope>NUCLEOTIDE SEQUENCE [LARGE SCALE GENOMIC DNA]</scope>
    <source>
        <strain evidence="1 2">441</strain>
    </source>
</reference>
<sequence length="64" mass="7289">MANLPYPHSHILTIFTLYRKTSKIDVIVSNSTTAISPIFQYHSTVLMNFITTHSVFCAYPQLTL</sequence>
<dbReference type="HOGENOM" id="CLU_195668_0_0_1"/>
<accession>A0A0C9YAF4</accession>
<keyword evidence="2" id="KW-1185">Reference proteome</keyword>
<evidence type="ECO:0000313" key="1">
    <source>
        <dbReference type="EMBL" id="KIK21720.1"/>
    </source>
</evidence>
<dbReference type="OrthoDB" id="2681164at2759"/>
<dbReference type="Proteomes" id="UP000054018">
    <property type="component" value="Unassembled WGS sequence"/>
</dbReference>
<protein>
    <submittedName>
        <fullName evidence="1">Uncharacterized protein</fullName>
    </submittedName>
</protein>
<gene>
    <name evidence="1" type="ORF">PISMIDRAFT_103556</name>
</gene>
<reference evidence="2" key="2">
    <citation type="submission" date="2015-01" db="EMBL/GenBank/DDBJ databases">
        <title>Evolutionary Origins and Diversification of the Mycorrhizal Mutualists.</title>
        <authorList>
            <consortium name="DOE Joint Genome Institute"/>
            <consortium name="Mycorrhizal Genomics Consortium"/>
            <person name="Kohler A."/>
            <person name="Kuo A."/>
            <person name="Nagy L.G."/>
            <person name="Floudas D."/>
            <person name="Copeland A."/>
            <person name="Barry K.W."/>
            <person name="Cichocki N."/>
            <person name="Veneault-Fourrey C."/>
            <person name="LaButti K."/>
            <person name="Lindquist E.A."/>
            <person name="Lipzen A."/>
            <person name="Lundell T."/>
            <person name="Morin E."/>
            <person name="Murat C."/>
            <person name="Riley R."/>
            <person name="Ohm R."/>
            <person name="Sun H."/>
            <person name="Tunlid A."/>
            <person name="Henrissat B."/>
            <person name="Grigoriev I.V."/>
            <person name="Hibbett D.S."/>
            <person name="Martin F."/>
        </authorList>
    </citation>
    <scope>NUCLEOTIDE SEQUENCE [LARGE SCALE GENOMIC DNA]</scope>
    <source>
        <strain evidence="2">441</strain>
    </source>
</reference>
<proteinExistence type="predicted"/>
<organism evidence="1 2">
    <name type="scientific">Pisolithus microcarpus 441</name>
    <dbReference type="NCBI Taxonomy" id="765257"/>
    <lineage>
        <taxon>Eukaryota</taxon>
        <taxon>Fungi</taxon>
        <taxon>Dikarya</taxon>
        <taxon>Basidiomycota</taxon>
        <taxon>Agaricomycotina</taxon>
        <taxon>Agaricomycetes</taxon>
        <taxon>Agaricomycetidae</taxon>
        <taxon>Boletales</taxon>
        <taxon>Sclerodermatineae</taxon>
        <taxon>Pisolithaceae</taxon>
        <taxon>Pisolithus</taxon>
    </lineage>
</organism>
<evidence type="ECO:0000313" key="2">
    <source>
        <dbReference type="Proteomes" id="UP000054018"/>
    </source>
</evidence>
<dbReference type="EMBL" id="KN833748">
    <property type="protein sequence ID" value="KIK21720.1"/>
    <property type="molecule type" value="Genomic_DNA"/>
</dbReference>
<name>A0A0C9YAF4_9AGAM</name>